<reference evidence="1" key="1">
    <citation type="submission" date="2021-03" db="EMBL/GenBank/DDBJ databases">
        <title>Evolutionary priming and transition to the ectomycorrhizal habit in an iconic lineage of mushroom-forming fungi: is preadaptation a requirement?</title>
        <authorList>
            <consortium name="DOE Joint Genome Institute"/>
            <person name="Looney B.P."/>
            <person name="Miyauchi S."/>
            <person name="Morin E."/>
            <person name="Drula E."/>
            <person name="Courty P.E."/>
            <person name="Chicoki N."/>
            <person name="Fauchery L."/>
            <person name="Kohler A."/>
            <person name="Kuo A."/>
            <person name="LaButti K."/>
            <person name="Pangilinan J."/>
            <person name="Lipzen A."/>
            <person name="Riley R."/>
            <person name="Andreopoulos W."/>
            <person name="He G."/>
            <person name="Johnson J."/>
            <person name="Barry K.W."/>
            <person name="Grigoriev I.V."/>
            <person name="Nagy L."/>
            <person name="Hibbett D."/>
            <person name="Henrissat B."/>
            <person name="Matheny P.B."/>
            <person name="Labbe J."/>
            <person name="Martin A.F."/>
        </authorList>
    </citation>
    <scope>NUCLEOTIDE SEQUENCE</scope>
    <source>
        <strain evidence="1">BPL698</strain>
    </source>
</reference>
<dbReference type="EMBL" id="JAGFNK010000197">
    <property type="protein sequence ID" value="KAI9459567.1"/>
    <property type="molecule type" value="Genomic_DNA"/>
</dbReference>
<dbReference type="Proteomes" id="UP001207468">
    <property type="component" value="Unassembled WGS sequence"/>
</dbReference>
<organism evidence="1 2">
    <name type="scientific">Russula earlei</name>
    <dbReference type="NCBI Taxonomy" id="71964"/>
    <lineage>
        <taxon>Eukaryota</taxon>
        <taxon>Fungi</taxon>
        <taxon>Dikarya</taxon>
        <taxon>Basidiomycota</taxon>
        <taxon>Agaricomycotina</taxon>
        <taxon>Agaricomycetes</taxon>
        <taxon>Russulales</taxon>
        <taxon>Russulaceae</taxon>
        <taxon>Russula</taxon>
    </lineage>
</organism>
<keyword evidence="2" id="KW-1185">Reference proteome</keyword>
<evidence type="ECO:0000313" key="2">
    <source>
        <dbReference type="Proteomes" id="UP001207468"/>
    </source>
</evidence>
<proteinExistence type="predicted"/>
<evidence type="ECO:0000313" key="1">
    <source>
        <dbReference type="EMBL" id="KAI9459567.1"/>
    </source>
</evidence>
<name>A0ACC0U2L6_9AGAM</name>
<protein>
    <submittedName>
        <fullName evidence="1">Aldo/keto reductase</fullName>
    </submittedName>
</protein>
<accession>A0ACC0U2L6</accession>
<gene>
    <name evidence="1" type="ORF">F5148DRAFT_983430</name>
</gene>
<sequence>MEYRQLGNSGLRVPVLSFGTATFGGGNEFFKAWGSTQVEEATRMVNLCVDAGVNMFDTANVYSRGLSETILGKAITGLRDKVLISTKATFPMTEEVNDFGASRFNLIRACEDSLRRLGTDYIDIYHMHGYDANTPAEETLKVLDNLVQSGKVRYIACSNFSGWHLMNALSVSERYGWSKYIAHQVYYSLLNRDLEWELMQLGIHENIGSIVWSPLASGKLSGKYRRNQPVPADARVAQGGSPVINTAADEERLYQIVDVLDELVAETGKTHAQISLNWLLQRPTVANIIIGARNEEQLQQNLGAIGWNLTLEQVQRLDKASEVLPAYPYWHQRQFPMLNAAPDLYHHLAR</sequence>
<comment type="caution">
    <text evidence="1">The sequence shown here is derived from an EMBL/GenBank/DDBJ whole genome shotgun (WGS) entry which is preliminary data.</text>
</comment>